<name>A0ABV5IML0_9ACTN</name>
<gene>
    <name evidence="1" type="ORF">ACFFV7_28385</name>
</gene>
<protein>
    <submittedName>
        <fullName evidence="1">Uncharacterized protein</fullName>
    </submittedName>
</protein>
<evidence type="ECO:0000313" key="1">
    <source>
        <dbReference type="EMBL" id="MFB9205145.1"/>
    </source>
</evidence>
<dbReference type="RefSeq" id="WP_229824993.1">
    <property type="nucleotide sequence ID" value="NZ_BMRC01000038.1"/>
</dbReference>
<dbReference type="Proteomes" id="UP001589647">
    <property type="component" value="Unassembled WGS sequence"/>
</dbReference>
<dbReference type="Gene3D" id="2.40.10.10">
    <property type="entry name" value="Trypsin-like serine proteases"/>
    <property type="match status" value="1"/>
</dbReference>
<proteinExistence type="predicted"/>
<accession>A0ABV5IML0</accession>
<reference evidence="1 2" key="1">
    <citation type="submission" date="2024-09" db="EMBL/GenBank/DDBJ databases">
        <authorList>
            <person name="Sun Q."/>
            <person name="Mori K."/>
        </authorList>
    </citation>
    <scope>NUCLEOTIDE SEQUENCE [LARGE SCALE GENOMIC DNA]</scope>
    <source>
        <strain evidence="1 2">CCM 3426</strain>
    </source>
</reference>
<dbReference type="InterPro" id="IPR043504">
    <property type="entry name" value="Peptidase_S1_PA_chymotrypsin"/>
</dbReference>
<keyword evidence="2" id="KW-1185">Reference proteome</keyword>
<dbReference type="EMBL" id="JBHMEI010000025">
    <property type="protein sequence ID" value="MFB9205145.1"/>
    <property type="molecule type" value="Genomic_DNA"/>
</dbReference>
<comment type="caution">
    <text evidence="1">The sequence shown here is derived from an EMBL/GenBank/DDBJ whole genome shotgun (WGS) entry which is preliminary data.</text>
</comment>
<organism evidence="1 2">
    <name type="scientific">Nonomuraea spiralis</name>
    <dbReference type="NCBI Taxonomy" id="46182"/>
    <lineage>
        <taxon>Bacteria</taxon>
        <taxon>Bacillati</taxon>
        <taxon>Actinomycetota</taxon>
        <taxon>Actinomycetes</taxon>
        <taxon>Streptosporangiales</taxon>
        <taxon>Streptosporangiaceae</taxon>
        <taxon>Nonomuraea</taxon>
    </lineage>
</organism>
<evidence type="ECO:0000313" key="2">
    <source>
        <dbReference type="Proteomes" id="UP001589647"/>
    </source>
</evidence>
<sequence>MTSANKSVVLTAGHCVKMGGASGGAWMPNLNESTGLGTQNSVNSFTYNFALNWMFGPYFGNEAQAVYQAAQNTNAV</sequence>